<name>X1VNX2_9ZZZZ</name>
<keyword evidence="1" id="KW-0472">Membrane</keyword>
<evidence type="ECO:0000313" key="2">
    <source>
        <dbReference type="EMBL" id="GAJ21597.1"/>
    </source>
</evidence>
<protein>
    <submittedName>
        <fullName evidence="2">Uncharacterized protein</fullName>
    </submittedName>
</protein>
<keyword evidence="1" id="KW-1133">Transmembrane helix</keyword>
<dbReference type="AlphaFoldDB" id="X1VNX2"/>
<reference evidence="2" key="1">
    <citation type="journal article" date="2014" name="Front. Microbiol.">
        <title>High frequency of phylogenetically diverse reductive dehalogenase-homologous genes in deep subseafloor sedimentary metagenomes.</title>
        <authorList>
            <person name="Kawai M."/>
            <person name="Futagami T."/>
            <person name="Toyoda A."/>
            <person name="Takaki Y."/>
            <person name="Nishi S."/>
            <person name="Hori S."/>
            <person name="Arai W."/>
            <person name="Tsubouchi T."/>
            <person name="Morono Y."/>
            <person name="Uchiyama I."/>
            <person name="Ito T."/>
            <person name="Fujiyama A."/>
            <person name="Inagaki F."/>
            <person name="Takami H."/>
        </authorList>
    </citation>
    <scope>NUCLEOTIDE SEQUENCE</scope>
    <source>
        <strain evidence="2">Expedition CK06-06</strain>
    </source>
</reference>
<feature type="non-terminal residue" evidence="2">
    <location>
        <position position="63"/>
    </location>
</feature>
<accession>X1VNX2</accession>
<dbReference type="EMBL" id="BARW01042316">
    <property type="protein sequence ID" value="GAJ21597.1"/>
    <property type="molecule type" value="Genomic_DNA"/>
</dbReference>
<keyword evidence="1" id="KW-0812">Transmembrane</keyword>
<comment type="caution">
    <text evidence="2">The sequence shown here is derived from an EMBL/GenBank/DDBJ whole genome shotgun (WGS) entry which is preliminary data.</text>
</comment>
<feature type="transmembrane region" description="Helical" evidence="1">
    <location>
        <begin position="34"/>
        <end position="52"/>
    </location>
</feature>
<organism evidence="2">
    <name type="scientific">marine sediment metagenome</name>
    <dbReference type="NCBI Taxonomy" id="412755"/>
    <lineage>
        <taxon>unclassified sequences</taxon>
        <taxon>metagenomes</taxon>
        <taxon>ecological metagenomes</taxon>
    </lineage>
</organism>
<gene>
    <name evidence="2" type="ORF">S12H4_62796</name>
</gene>
<sequence>MFAFKYFFLDYIANNYKFKKKLIELINTKYFKQLLLLSIFVVSSIYINPALFSTKQSQDPSLP</sequence>
<proteinExistence type="predicted"/>
<evidence type="ECO:0000256" key="1">
    <source>
        <dbReference type="SAM" id="Phobius"/>
    </source>
</evidence>